<keyword evidence="1" id="KW-0119">Carbohydrate metabolism</keyword>
<dbReference type="InterPro" id="IPR050312">
    <property type="entry name" value="IolE/XylAMocC-like"/>
</dbReference>
<dbReference type="Proteomes" id="UP001501079">
    <property type="component" value="Unassembled WGS sequence"/>
</dbReference>
<dbReference type="Pfam" id="PF01261">
    <property type="entry name" value="AP_endonuc_2"/>
    <property type="match status" value="1"/>
</dbReference>
<comment type="caution">
    <text evidence="3">The sequence shown here is derived from an EMBL/GenBank/DDBJ whole genome shotgun (WGS) entry which is preliminary data.</text>
</comment>
<dbReference type="PANTHER" id="PTHR12110:SF41">
    <property type="entry name" value="INOSOSE DEHYDRATASE"/>
    <property type="match status" value="1"/>
</dbReference>
<proteinExistence type="predicted"/>
<dbReference type="EMBL" id="BAABBW010000001">
    <property type="protein sequence ID" value="GAA4167086.1"/>
    <property type="molecule type" value="Genomic_DNA"/>
</dbReference>
<keyword evidence="4" id="KW-1185">Reference proteome</keyword>
<name>A0ABP7ZP85_9MICO</name>
<dbReference type="SUPFAM" id="SSF51658">
    <property type="entry name" value="Xylose isomerase-like"/>
    <property type="match status" value="1"/>
</dbReference>
<evidence type="ECO:0000256" key="1">
    <source>
        <dbReference type="ARBA" id="ARBA00023277"/>
    </source>
</evidence>
<sequence length="308" mass="32772">MTQPIYGVDLVTFYHPGFWGVETDAEMLAWCAGHPVEMWEKMLDALSSAGVDGIEVTFPPLDHHSATAAFGSPEKVREALDGRGMRVISGFVDGTSWHERTADEIVAELADYTAFLSATGGTVLVVGSPMVAPRAVPYTADERQDILRRFAAACEAIGAALAPTGIRLAVHTESHSITVTADDITELMLTTDPGLVGLCPDSAHLTLSGTDPVAIAEKFADRVLVSHWKDASGPMPADLVVAPDEDVHAVHRRYMRSLGTGAVDWAGWARAMSTAPTAAVRLLELDATPDPIGELQAARAFAEQLGTD</sequence>
<reference evidence="4" key="1">
    <citation type="journal article" date="2019" name="Int. J. Syst. Evol. Microbiol.">
        <title>The Global Catalogue of Microorganisms (GCM) 10K type strain sequencing project: providing services to taxonomists for standard genome sequencing and annotation.</title>
        <authorList>
            <consortium name="The Broad Institute Genomics Platform"/>
            <consortium name="The Broad Institute Genome Sequencing Center for Infectious Disease"/>
            <person name="Wu L."/>
            <person name="Ma J."/>
        </authorList>
    </citation>
    <scope>NUCLEOTIDE SEQUENCE [LARGE SCALE GENOMIC DNA]</scope>
    <source>
        <strain evidence="4">JCM 17591</strain>
    </source>
</reference>
<dbReference type="RefSeq" id="WP_344751171.1">
    <property type="nucleotide sequence ID" value="NZ_BAABBW010000001.1"/>
</dbReference>
<organism evidence="3 4">
    <name type="scientific">Gryllotalpicola koreensis</name>
    <dbReference type="NCBI Taxonomy" id="993086"/>
    <lineage>
        <taxon>Bacteria</taxon>
        <taxon>Bacillati</taxon>
        <taxon>Actinomycetota</taxon>
        <taxon>Actinomycetes</taxon>
        <taxon>Micrococcales</taxon>
        <taxon>Microbacteriaceae</taxon>
        <taxon>Gryllotalpicola</taxon>
    </lineage>
</organism>
<dbReference type="Gene3D" id="3.20.20.150">
    <property type="entry name" value="Divalent-metal-dependent TIM barrel enzymes"/>
    <property type="match status" value="1"/>
</dbReference>
<dbReference type="GO" id="GO:0016853">
    <property type="term" value="F:isomerase activity"/>
    <property type="evidence" value="ECO:0007669"/>
    <property type="project" value="UniProtKB-KW"/>
</dbReference>
<dbReference type="InterPro" id="IPR036237">
    <property type="entry name" value="Xyl_isomerase-like_sf"/>
</dbReference>
<dbReference type="InterPro" id="IPR013022">
    <property type="entry name" value="Xyl_isomerase-like_TIM-brl"/>
</dbReference>
<dbReference type="PANTHER" id="PTHR12110">
    <property type="entry name" value="HYDROXYPYRUVATE ISOMERASE"/>
    <property type="match status" value="1"/>
</dbReference>
<evidence type="ECO:0000313" key="3">
    <source>
        <dbReference type="EMBL" id="GAA4167086.1"/>
    </source>
</evidence>
<protein>
    <submittedName>
        <fullName evidence="3">Sugar phosphate isomerase/epimerase</fullName>
    </submittedName>
</protein>
<keyword evidence="3" id="KW-0413">Isomerase</keyword>
<accession>A0ABP7ZP85</accession>
<gene>
    <name evidence="3" type="ORF">GCM10022287_00040</name>
</gene>
<feature type="domain" description="Xylose isomerase-like TIM barrel" evidence="2">
    <location>
        <begin position="43"/>
        <end position="287"/>
    </location>
</feature>
<evidence type="ECO:0000259" key="2">
    <source>
        <dbReference type="Pfam" id="PF01261"/>
    </source>
</evidence>
<evidence type="ECO:0000313" key="4">
    <source>
        <dbReference type="Proteomes" id="UP001501079"/>
    </source>
</evidence>